<dbReference type="Proteomes" id="UP001212483">
    <property type="component" value="Unassembled WGS sequence"/>
</dbReference>
<evidence type="ECO:0000313" key="13">
    <source>
        <dbReference type="EMBL" id="PZD55880.1"/>
    </source>
</evidence>
<proteinExistence type="inferred from homology"/>
<evidence type="ECO:0000256" key="7">
    <source>
        <dbReference type="HAMAP-Rule" id="MF_00910"/>
    </source>
</evidence>
<keyword evidence="3 7" id="KW-0812">Transmembrane</keyword>
<reference evidence="10 17" key="1">
    <citation type="submission" date="2014-04" db="EMBL/GenBank/DDBJ databases">
        <title>Variable characteristics of bacteriocin-producing Streptococcus salivarius strains isolated from Malaysian subjects.</title>
        <authorList>
            <person name="Philip K."/>
            <person name="Barbour A."/>
        </authorList>
    </citation>
    <scope>NUCLEOTIDE SEQUENCE [LARGE SCALE GENOMIC DNA]</scope>
    <source>
        <strain evidence="10 17">NU10</strain>
    </source>
</reference>
<dbReference type="Proteomes" id="UP000439678">
    <property type="component" value="Unassembled WGS sequence"/>
</dbReference>
<evidence type="ECO:0000313" key="11">
    <source>
        <dbReference type="EMBL" id="MDB8605431.1"/>
    </source>
</evidence>
<dbReference type="InterPro" id="IPR011922">
    <property type="entry name" value="Cell_div_FtsL"/>
</dbReference>
<dbReference type="GO" id="GO:0032153">
    <property type="term" value="C:cell division site"/>
    <property type="evidence" value="ECO:0007669"/>
    <property type="project" value="UniProtKB-UniRule"/>
</dbReference>
<evidence type="ECO:0000256" key="9">
    <source>
        <dbReference type="SAM" id="Coils"/>
    </source>
</evidence>
<dbReference type="PATRIC" id="fig|1304.173.peg.1706"/>
<dbReference type="EMBL" id="JAQMJO010000002">
    <property type="protein sequence ID" value="MDB8605431.1"/>
    <property type="molecule type" value="Genomic_DNA"/>
</dbReference>
<dbReference type="GeneID" id="93792870"/>
<evidence type="ECO:0000256" key="3">
    <source>
        <dbReference type="ARBA" id="ARBA00022692"/>
    </source>
</evidence>
<dbReference type="KEGG" id="ssah:HSISS4_01598"/>
<dbReference type="Proteomes" id="UP000027855">
    <property type="component" value="Unassembled WGS sequence"/>
</dbReference>
<dbReference type="Proteomes" id="UP000322622">
    <property type="component" value="Chromosome"/>
</dbReference>
<dbReference type="EMBL" id="VDCW01000002">
    <property type="protein sequence ID" value="TNF68465.1"/>
    <property type="molecule type" value="Genomic_DNA"/>
</dbReference>
<evidence type="ECO:0000313" key="12">
    <source>
        <dbReference type="EMBL" id="MTR28391.1"/>
    </source>
</evidence>
<evidence type="ECO:0000313" key="16">
    <source>
        <dbReference type="EMBL" id="TNF68465.1"/>
    </source>
</evidence>
<dbReference type="EMBL" id="RJNF01000005">
    <property type="protein sequence ID" value="RSI59123.1"/>
    <property type="molecule type" value="Genomic_DNA"/>
</dbReference>
<evidence type="ECO:0000313" key="14">
    <source>
        <dbReference type="EMBL" id="QEM32033.1"/>
    </source>
</evidence>
<keyword evidence="1 7" id="KW-1003">Cell membrane</keyword>
<reference evidence="14 21" key="5">
    <citation type="submission" date="2019-06" db="EMBL/GenBank/DDBJ databases">
        <title>Complete genome sequence of Streptococcus salivarius LAB813.</title>
        <authorList>
            <person name="Levesque C.M."/>
            <person name="Gong S.-G."/>
            <person name="Dufour D."/>
            <person name="Barbour A."/>
        </authorList>
    </citation>
    <scope>NUCLEOTIDE SEQUENCE [LARGE SCALE GENOMIC DNA]</scope>
    <source>
        <strain evidence="14 21">LAB813</strain>
    </source>
</reference>
<dbReference type="EMBL" id="CP040804">
    <property type="protein sequence ID" value="QEM32033.1"/>
    <property type="molecule type" value="Genomic_DNA"/>
</dbReference>
<accession>A0A074IW75</accession>
<comment type="subcellular location">
    <subcellularLocation>
        <location evidence="7">Cell membrane</location>
        <topology evidence="7">Single-pass type II membrane protein</topology>
    </subcellularLocation>
    <text evidence="7">Localizes to the division septum where it forms a ring structure.</text>
</comment>
<gene>
    <name evidence="7 11" type="primary">ftsL</name>
    <name evidence="13" type="ORF">CKU37_07750</name>
    <name evidence="15" type="ORF">D8867_03000</name>
    <name evidence="10" type="ORF">DL07_04395</name>
    <name evidence="16" type="ORF">FBF48_01730</name>
    <name evidence="14" type="ORF">FHI56_03695</name>
    <name evidence="12" type="ORF">GMC65_08550</name>
    <name evidence="11" type="ORF">PNU22_02920</name>
</gene>
<evidence type="ECO:0000313" key="15">
    <source>
        <dbReference type="EMBL" id="RSI59123.1"/>
    </source>
</evidence>
<dbReference type="InterPro" id="IPR007060">
    <property type="entry name" value="FtsL/DivIC"/>
</dbReference>
<dbReference type="GO" id="GO:0043093">
    <property type="term" value="P:FtsZ-dependent cytokinesis"/>
    <property type="evidence" value="ECO:0007669"/>
    <property type="project" value="UniProtKB-UniRule"/>
</dbReference>
<protein>
    <recommendedName>
        <fullName evidence="7 8">Cell division protein FtsL</fullName>
    </recommendedName>
</protein>
<keyword evidence="2 7" id="KW-0132">Cell division</keyword>
<dbReference type="Proteomes" id="UP000308186">
    <property type="component" value="Unassembled WGS sequence"/>
</dbReference>
<evidence type="ECO:0000256" key="2">
    <source>
        <dbReference type="ARBA" id="ARBA00022618"/>
    </source>
</evidence>
<name>A0A074IW75_STRSL</name>
<evidence type="ECO:0000256" key="5">
    <source>
        <dbReference type="ARBA" id="ARBA00023136"/>
    </source>
</evidence>
<evidence type="ECO:0000256" key="8">
    <source>
        <dbReference type="NCBIfam" id="TIGR02209"/>
    </source>
</evidence>
<comment type="similarity">
    <text evidence="7">Belongs to the FtsL family.</text>
</comment>
<feature type="coiled-coil region" evidence="9">
    <location>
        <begin position="49"/>
        <end position="83"/>
    </location>
</feature>
<dbReference type="Pfam" id="PF04977">
    <property type="entry name" value="DivIC"/>
    <property type="match status" value="1"/>
</dbReference>
<reference evidence="11" key="7">
    <citation type="submission" date="2023-01" db="EMBL/GenBank/DDBJ databases">
        <title>Human gut microbiome strain richness.</title>
        <authorList>
            <person name="Chen-Liaw A."/>
        </authorList>
    </citation>
    <scope>NUCLEOTIDE SEQUENCE</scope>
    <source>
        <strain evidence="11">1001283st1_B9_1001283B150217_161031</strain>
    </source>
</reference>
<evidence type="ECO:0000256" key="6">
    <source>
        <dbReference type="ARBA" id="ARBA00023306"/>
    </source>
</evidence>
<dbReference type="EMBL" id="JJMT01000019">
    <property type="protein sequence ID" value="KEO44527.1"/>
    <property type="molecule type" value="Genomic_DNA"/>
</dbReference>
<comment type="function">
    <text evidence="7">Essential cell division protein.</text>
</comment>
<reference evidence="16 20" key="6">
    <citation type="submission" date="2019-06" db="EMBL/GenBank/DDBJ databases">
        <title>Genome Announcement To Ensure Probiotic Safety of Streptococcus salivarius UBSS01.</title>
        <authorList>
            <person name="Sulthana A."/>
            <person name="Lakshmi S.G."/>
            <person name="Madempudi R.S."/>
        </authorList>
    </citation>
    <scope>NUCLEOTIDE SEQUENCE [LARGE SCALE GENOMIC DNA]</scope>
    <source>
        <strain evidence="16 20">UBSS01</strain>
    </source>
</reference>
<evidence type="ECO:0000256" key="1">
    <source>
        <dbReference type="ARBA" id="ARBA00022475"/>
    </source>
</evidence>
<feature type="transmembrane region" description="Helical" evidence="7">
    <location>
        <begin position="26"/>
        <end position="45"/>
    </location>
</feature>
<sequence>MENKEHQIVNRAIRNHIRFMTRMEKAFYSAIVLTAIVMSIAVVFLQGRNQAIKQQITDLNSKISDEKTELNNAKQAVNELTNSDRIKEIANKAGLSINNDSIKSVK</sequence>
<evidence type="ECO:0000313" key="18">
    <source>
        <dbReference type="Proteomes" id="UP000248776"/>
    </source>
</evidence>
<evidence type="ECO:0000313" key="17">
    <source>
        <dbReference type="Proteomes" id="UP000027855"/>
    </source>
</evidence>
<keyword evidence="5 7" id="KW-0472">Membrane</keyword>
<dbReference type="Proteomes" id="UP000273998">
    <property type="component" value="Unassembled WGS sequence"/>
</dbReference>
<dbReference type="EMBL" id="NSIW01000016">
    <property type="protein sequence ID" value="PZD55880.1"/>
    <property type="molecule type" value="Genomic_DNA"/>
</dbReference>
<evidence type="ECO:0000313" key="19">
    <source>
        <dbReference type="Proteomes" id="UP000273998"/>
    </source>
</evidence>
<keyword evidence="6 7" id="KW-0131">Cell cycle</keyword>
<dbReference type="HAMAP" id="MF_00910">
    <property type="entry name" value="FtsL"/>
    <property type="match status" value="1"/>
</dbReference>
<keyword evidence="9" id="KW-0175">Coiled coil</keyword>
<dbReference type="Proteomes" id="UP000248776">
    <property type="component" value="Unassembled WGS sequence"/>
</dbReference>
<reference evidence="13 18" key="2">
    <citation type="submission" date="2017-08" db="EMBL/GenBank/DDBJ databases">
        <title>Streptococcus salivarius strain HS0302 Genome.</title>
        <authorList>
            <person name="Smith J."/>
            <person name="Deng P."/>
            <person name="Geng M."/>
        </authorList>
    </citation>
    <scope>NUCLEOTIDE SEQUENCE [LARGE SCALE GENOMIC DNA]</scope>
    <source>
        <strain evidence="13 18">HS0302</strain>
    </source>
</reference>
<evidence type="ECO:0000313" key="10">
    <source>
        <dbReference type="EMBL" id="KEO44527.1"/>
    </source>
</evidence>
<dbReference type="RefSeq" id="WP_002891750.1">
    <property type="nucleotide sequence ID" value="NZ_AP031488.1"/>
</dbReference>
<dbReference type="AlphaFoldDB" id="A0A074IW75"/>
<reference evidence="12 22" key="4">
    <citation type="journal article" date="2019" name="Nat. Med.">
        <title>A library of human gut bacterial isolates paired with longitudinal multiomics data enables mechanistic microbiome research.</title>
        <authorList>
            <person name="Poyet M."/>
            <person name="Groussin M."/>
            <person name="Gibbons S.M."/>
            <person name="Avila-Pacheco J."/>
            <person name="Jiang X."/>
            <person name="Kearney S.M."/>
            <person name="Perrotta A.R."/>
            <person name="Berdy B."/>
            <person name="Zhao S."/>
            <person name="Lieberman T.D."/>
            <person name="Swanson P.K."/>
            <person name="Smith M."/>
            <person name="Roesemann S."/>
            <person name="Alexander J.E."/>
            <person name="Rich S.A."/>
            <person name="Livny J."/>
            <person name="Vlamakis H."/>
            <person name="Clish C."/>
            <person name="Bullock K."/>
            <person name="Deik A."/>
            <person name="Scott J."/>
            <person name="Pierce K.A."/>
            <person name="Xavier R.J."/>
            <person name="Alm E.J."/>
        </authorList>
    </citation>
    <scope>NUCLEOTIDE SEQUENCE [LARGE SCALE GENOMIC DNA]</scope>
    <source>
        <strain evidence="12 22">BIOML-A4</strain>
    </source>
</reference>
<organism evidence="10 17">
    <name type="scientific">Streptococcus salivarius</name>
    <dbReference type="NCBI Taxonomy" id="1304"/>
    <lineage>
        <taxon>Bacteria</taxon>
        <taxon>Bacillati</taxon>
        <taxon>Bacillota</taxon>
        <taxon>Bacilli</taxon>
        <taxon>Lactobacillales</taxon>
        <taxon>Streptococcaceae</taxon>
        <taxon>Streptococcus</taxon>
    </lineage>
</organism>
<dbReference type="KEGG" id="strs:SSAL8618_08675"/>
<evidence type="ECO:0000313" key="22">
    <source>
        <dbReference type="Proteomes" id="UP000439678"/>
    </source>
</evidence>
<dbReference type="GO" id="GO:0005886">
    <property type="term" value="C:plasma membrane"/>
    <property type="evidence" value="ECO:0007669"/>
    <property type="project" value="UniProtKB-SubCell"/>
</dbReference>
<evidence type="ECO:0000313" key="20">
    <source>
        <dbReference type="Proteomes" id="UP000308186"/>
    </source>
</evidence>
<evidence type="ECO:0000256" key="4">
    <source>
        <dbReference type="ARBA" id="ARBA00022989"/>
    </source>
</evidence>
<dbReference type="EMBL" id="WMYO01000008">
    <property type="protein sequence ID" value="MTR28391.1"/>
    <property type="molecule type" value="Genomic_DNA"/>
</dbReference>
<keyword evidence="4 7" id="KW-1133">Transmembrane helix</keyword>
<dbReference type="NCBIfam" id="TIGR02209">
    <property type="entry name" value="ftsL_broad"/>
    <property type="match status" value="1"/>
</dbReference>
<evidence type="ECO:0000313" key="21">
    <source>
        <dbReference type="Proteomes" id="UP000322622"/>
    </source>
</evidence>
<reference evidence="15 19" key="3">
    <citation type="submission" date="2018-11" db="EMBL/GenBank/DDBJ databases">
        <title>Species Designations Belie Phenotypic and Genotypic Heterogeneity in Oral Streptococci.</title>
        <authorList>
            <person name="Velsko I."/>
        </authorList>
    </citation>
    <scope>NUCLEOTIDE SEQUENCE [LARGE SCALE GENOMIC DNA]</scope>
    <source>
        <strain evidence="15 19">BCC42</strain>
    </source>
</reference>